<keyword evidence="3" id="KW-1185">Reference proteome</keyword>
<dbReference type="Proteomes" id="UP001058974">
    <property type="component" value="Chromosome 6"/>
</dbReference>
<feature type="region of interest" description="Disordered" evidence="1">
    <location>
        <begin position="34"/>
        <end position="114"/>
    </location>
</feature>
<feature type="compositionally biased region" description="Basic and acidic residues" evidence="1">
    <location>
        <begin position="35"/>
        <end position="49"/>
    </location>
</feature>
<dbReference type="Gramene" id="Psat06G0582200-T1">
    <property type="protein sequence ID" value="KAI5401124.1"/>
    <property type="gene ID" value="KIW84_065822"/>
</dbReference>
<feature type="region of interest" description="Disordered" evidence="1">
    <location>
        <begin position="160"/>
        <end position="236"/>
    </location>
</feature>
<dbReference type="AlphaFoldDB" id="A0A9D5AAB1"/>
<feature type="compositionally biased region" description="Polar residues" evidence="1">
    <location>
        <begin position="165"/>
        <end position="183"/>
    </location>
</feature>
<evidence type="ECO:0000313" key="2">
    <source>
        <dbReference type="EMBL" id="KAI5401124.1"/>
    </source>
</evidence>
<name>A0A9D5AAB1_PEA</name>
<reference evidence="2 3" key="1">
    <citation type="journal article" date="2022" name="Nat. Genet.">
        <title>Improved pea reference genome and pan-genome highlight genomic features and evolutionary characteristics.</title>
        <authorList>
            <person name="Yang T."/>
            <person name="Liu R."/>
            <person name="Luo Y."/>
            <person name="Hu S."/>
            <person name="Wang D."/>
            <person name="Wang C."/>
            <person name="Pandey M.K."/>
            <person name="Ge S."/>
            <person name="Xu Q."/>
            <person name="Li N."/>
            <person name="Li G."/>
            <person name="Huang Y."/>
            <person name="Saxena R.K."/>
            <person name="Ji Y."/>
            <person name="Li M."/>
            <person name="Yan X."/>
            <person name="He Y."/>
            <person name="Liu Y."/>
            <person name="Wang X."/>
            <person name="Xiang C."/>
            <person name="Varshney R.K."/>
            <person name="Ding H."/>
            <person name="Gao S."/>
            <person name="Zong X."/>
        </authorList>
    </citation>
    <scope>NUCLEOTIDE SEQUENCE [LARGE SCALE GENOMIC DNA]</scope>
    <source>
        <strain evidence="2 3">cv. Zhongwan 6</strain>
    </source>
</reference>
<feature type="compositionally biased region" description="Basic and acidic residues" evidence="1">
    <location>
        <begin position="65"/>
        <end position="84"/>
    </location>
</feature>
<sequence>MDDGDDCKLAMYVIRNNCEVEIFCEPKPVPSEAIFMDKVKDKGKGKKYDEDDDKLSESSGDSSDESMRGVHFDDSEEKRMKGFDEGLDEGLDAGVDGETITEPVANNEAPSQPDKKMFITKEMVRMEFSSLKQFKDTILEHNVLNGRDVRVEKNDANKCRVASQEIPTQANQERSTHVSQTRPQQKDLTPKKGPKGSVNNGTSKTETKLKKPQREKRKVNEGPNVNVPSVIGPTIK</sequence>
<proteinExistence type="predicted"/>
<gene>
    <name evidence="2" type="ORF">KIW84_065822</name>
</gene>
<organism evidence="2 3">
    <name type="scientific">Pisum sativum</name>
    <name type="common">Garden pea</name>
    <name type="synonym">Lathyrus oleraceus</name>
    <dbReference type="NCBI Taxonomy" id="3888"/>
    <lineage>
        <taxon>Eukaryota</taxon>
        <taxon>Viridiplantae</taxon>
        <taxon>Streptophyta</taxon>
        <taxon>Embryophyta</taxon>
        <taxon>Tracheophyta</taxon>
        <taxon>Spermatophyta</taxon>
        <taxon>Magnoliopsida</taxon>
        <taxon>eudicotyledons</taxon>
        <taxon>Gunneridae</taxon>
        <taxon>Pentapetalae</taxon>
        <taxon>rosids</taxon>
        <taxon>fabids</taxon>
        <taxon>Fabales</taxon>
        <taxon>Fabaceae</taxon>
        <taxon>Papilionoideae</taxon>
        <taxon>50 kb inversion clade</taxon>
        <taxon>NPAAA clade</taxon>
        <taxon>Hologalegina</taxon>
        <taxon>IRL clade</taxon>
        <taxon>Fabeae</taxon>
        <taxon>Lathyrus</taxon>
    </lineage>
</organism>
<protein>
    <submittedName>
        <fullName evidence="2">Uncharacterized protein</fullName>
    </submittedName>
</protein>
<dbReference type="EMBL" id="JAMSHJ010000006">
    <property type="protein sequence ID" value="KAI5401124.1"/>
    <property type="molecule type" value="Genomic_DNA"/>
</dbReference>
<evidence type="ECO:0000313" key="3">
    <source>
        <dbReference type="Proteomes" id="UP001058974"/>
    </source>
</evidence>
<evidence type="ECO:0000256" key="1">
    <source>
        <dbReference type="SAM" id="MobiDB-lite"/>
    </source>
</evidence>
<accession>A0A9D5AAB1</accession>
<comment type="caution">
    <text evidence="2">The sequence shown here is derived from an EMBL/GenBank/DDBJ whole genome shotgun (WGS) entry which is preliminary data.</text>
</comment>